<dbReference type="Pfam" id="PF03067">
    <property type="entry name" value="LPMO_10"/>
    <property type="match status" value="1"/>
</dbReference>
<dbReference type="InParanoid" id="A0A165I7T2"/>
<accession>A0A165I7T2</accession>
<keyword evidence="4" id="KW-1015">Disulfide bond</keyword>
<keyword evidence="5" id="KW-0325">Glycoprotein</keyword>
<reference evidence="8 9" key="1">
    <citation type="journal article" date="2016" name="Mol. Biol. Evol.">
        <title>Comparative Genomics of Early-Diverging Mushroom-Forming Fungi Provides Insights into the Origins of Lignocellulose Decay Capabilities.</title>
        <authorList>
            <person name="Nagy L.G."/>
            <person name="Riley R."/>
            <person name="Tritt A."/>
            <person name="Adam C."/>
            <person name="Daum C."/>
            <person name="Floudas D."/>
            <person name="Sun H."/>
            <person name="Yadav J.S."/>
            <person name="Pangilinan J."/>
            <person name="Larsson K.H."/>
            <person name="Matsuura K."/>
            <person name="Barry K."/>
            <person name="Labutti K."/>
            <person name="Kuo R."/>
            <person name="Ohm R.A."/>
            <person name="Bhattacharya S.S."/>
            <person name="Shirouzu T."/>
            <person name="Yoshinaga Y."/>
            <person name="Martin F.M."/>
            <person name="Grigoriev I.V."/>
            <person name="Hibbett D.S."/>
        </authorList>
    </citation>
    <scope>NUCLEOTIDE SEQUENCE [LARGE SCALE GENOMIC DNA]</scope>
    <source>
        <strain evidence="8 9">HHB12029</strain>
    </source>
</reference>
<evidence type="ECO:0000256" key="3">
    <source>
        <dbReference type="ARBA" id="ARBA00023008"/>
    </source>
</evidence>
<dbReference type="OrthoDB" id="120613at2759"/>
<comment type="similarity">
    <text evidence="6">Belongs to the polysaccharide monooxygenase AA13 family.</text>
</comment>
<evidence type="ECO:0000256" key="6">
    <source>
        <dbReference type="ARBA" id="ARBA00034311"/>
    </source>
</evidence>
<dbReference type="InterPro" id="IPR052282">
    <property type="entry name" value="Starch-active_LPMO"/>
</dbReference>
<feature type="domain" description="Chitin-binding type-4" evidence="7">
    <location>
        <begin position="17"/>
        <end position="115"/>
    </location>
</feature>
<keyword evidence="2" id="KW-0479">Metal-binding</keyword>
<name>A0A165I7T2_EXIGL</name>
<evidence type="ECO:0000313" key="9">
    <source>
        <dbReference type="Proteomes" id="UP000077266"/>
    </source>
</evidence>
<evidence type="ECO:0000259" key="7">
    <source>
        <dbReference type="Pfam" id="PF03067"/>
    </source>
</evidence>
<proteinExistence type="inferred from homology"/>
<dbReference type="Gene3D" id="2.70.50.70">
    <property type="match status" value="1"/>
</dbReference>
<protein>
    <recommendedName>
        <fullName evidence="7">Chitin-binding type-4 domain-containing protein</fullName>
    </recommendedName>
</protein>
<dbReference type="InterPro" id="IPR004302">
    <property type="entry name" value="Cellulose/chitin-bd_N"/>
</dbReference>
<keyword evidence="9" id="KW-1185">Reference proteome</keyword>
<organism evidence="8 9">
    <name type="scientific">Exidia glandulosa HHB12029</name>
    <dbReference type="NCBI Taxonomy" id="1314781"/>
    <lineage>
        <taxon>Eukaryota</taxon>
        <taxon>Fungi</taxon>
        <taxon>Dikarya</taxon>
        <taxon>Basidiomycota</taxon>
        <taxon>Agaricomycotina</taxon>
        <taxon>Agaricomycetes</taxon>
        <taxon>Auriculariales</taxon>
        <taxon>Exidiaceae</taxon>
        <taxon>Exidia</taxon>
    </lineage>
</organism>
<comment type="cofactor">
    <cofactor evidence="1">
        <name>Cu(2+)</name>
        <dbReference type="ChEBI" id="CHEBI:29036"/>
    </cofactor>
</comment>
<gene>
    <name evidence="8" type="ORF">EXIGLDRAFT_613555</name>
</gene>
<sequence length="117" mass="12791">CSLFFCRGLQIEDNLDKIQKYPAGTTVPITINLRVKHAGYANVSVVNTQTQSIIGTPLATWSVYADPAKPSANETSFSVTIPDLGGQCADANQCALQWYWYSPLVAQSYESCIDIVQ</sequence>
<dbReference type="STRING" id="1314781.A0A165I7T2"/>
<keyword evidence="3" id="KW-0186">Copper</keyword>
<evidence type="ECO:0000313" key="8">
    <source>
        <dbReference type="EMBL" id="KZV93021.1"/>
    </source>
</evidence>
<dbReference type="EMBL" id="KV425997">
    <property type="protein sequence ID" value="KZV93021.1"/>
    <property type="molecule type" value="Genomic_DNA"/>
</dbReference>
<dbReference type="Proteomes" id="UP000077266">
    <property type="component" value="Unassembled WGS sequence"/>
</dbReference>
<evidence type="ECO:0000256" key="5">
    <source>
        <dbReference type="ARBA" id="ARBA00023180"/>
    </source>
</evidence>
<dbReference type="PANTHER" id="PTHR36575:SF2">
    <property type="entry name" value="CHITIN-BINDING TYPE-4 DOMAIN-CONTAINING PROTEIN-RELATED"/>
    <property type="match status" value="1"/>
</dbReference>
<evidence type="ECO:0000256" key="4">
    <source>
        <dbReference type="ARBA" id="ARBA00023157"/>
    </source>
</evidence>
<evidence type="ECO:0000256" key="1">
    <source>
        <dbReference type="ARBA" id="ARBA00001973"/>
    </source>
</evidence>
<evidence type="ECO:0000256" key="2">
    <source>
        <dbReference type="ARBA" id="ARBA00022723"/>
    </source>
</evidence>
<dbReference type="AlphaFoldDB" id="A0A165I7T2"/>
<feature type="non-terminal residue" evidence="8">
    <location>
        <position position="1"/>
    </location>
</feature>
<dbReference type="PANTHER" id="PTHR36575">
    <property type="entry name" value="BINDING PROTEIN, PUTATIVE (AFU_ORTHOLOGUE AFUA_1G14430)-RELATED"/>
    <property type="match status" value="1"/>
</dbReference>
<dbReference type="GO" id="GO:0046872">
    <property type="term" value="F:metal ion binding"/>
    <property type="evidence" value="ECO:0007669"/>
    <property type="project" value="UniProtKB-KW"/>
</dbReference>